<evidence type="ECO:0000256" key="5">
    <source>
        <dbReference type="SAM" id="MobiDB-lite"/>
    </source>
</evidence>
<protein>
    <submittedName>
        <fullName evidence="6">Putative N6-adenine methyltransferase-domain-containing protein</fullName>
    </submittedName>
</protein>
<sequence>MEIPRPRSRSSSTSSSTCSGSPLALDPSVLELLNSHLAEKAEEEARFKALEAEHVAARLAGLDVEDDDAGREDKPMISLDDYKKTFGEDWQLSQFWYSNEFADHLSTKLHGMCTRETKIAFMCSPTAFVSFQHMKQLPGAHVFEVDSRFAALSPRQFVPYDLDSPDDFPKKFQGFFDIVVVDPPFLNEVTNVKVSSTIRQIIKPNGKLLLLTSTSVEDIVKKVYSEPPLGPLRKTALDVQHGQLANDFASWGNWDGAEEFGRD</sequence>
<feature type="compositionally biased region" description="Low complexity" evidence="5">
    <location>
        <begin position="9"/>
        <end position="22"/>
    </location>
</feature>
<dbReference type="InterPro" id="IPR002052">
    <property type="entry name" value="DNA_methylase_N6_adenine_CS"/>
</dbReference>
<dbReference type="EMBL" id="JACGCI010000051">
    <property type="protein sequence ID" value="KAF6751330.1"/>
    <property type="molecule type" value="Genomic_DNA"/>
</dbReference>
<evidence type="ECO:0000256" key="4">
    <source>
        <dbReference type="ARBA" id="ARBA00022679"/>
    </source>
</evidence>
<evidence type="ECO:0000313" key="7">
    <source>
        <dbReference type="Proteomes" id="UP000521943"/>
    </source>
</evidence>
<keyword evidence="2" id="KW-0963">Cytoplasm</keyword>
<dbReference type="PANTHER" id="PTHR13200:SF0">
    <property type="entry name" value="EEF1A LYSINE METHYLTRANSFERASE 1"/>
    <property type="match status" value="1"/>
</dbReference>
<dbReference type="PROSITE" id="PS00092">
    <property type="entry name" value="N6_MTASE"/>
    <property type="match status" value="1"/>
</dbReference>
<evidence type="ECO:0000256" key="3">
    <source>
        <dbReference type="ARBA" id="ARBA00022603"/>
    </source>
</evidence>
<dbReference type="InterPro" id="IPR041370">
    <property type="entry name" value="Mlase_EEF1AKMT1/ZCCHC4"/>
</dbReference>
<evidence type="ECO:0000256" key="2">
    <source>
        <dbReference type="ARBA" id="ARBA00022490"/>
    </source>
</evidence>
<comment type="caution">
    <text evidence="6">The sequence shown here is derived from an EMBL/GenBank/DDBJ whole genome shotgun (WGS) entry which is preliminary data.</text>
</comment>
<name>A0A8H6HRB5_9AGAR</name>
<dbReference type="PANTHER" id="PTHR13200">
    <property type="entry name" value="EEF1A LYSINE METHYLTRANSFERASE 1"/>
    <property type="match status" value="1"/>
</dbReference>
<dbReference type="Proteomes" id="UP000521943">
    <property type="component" value="Unassembled WGS sequence"/>
</dbReference>
<evidence type="ECO:0000256" key="1">
    <source>
        <dbReference type="ARBA" id="ARBA00004496"/>
    </source>
</evidence>
<dbReference type="AlphaFoldDB" id="A0A8H6HRB5"/>
<feature type="region of interest" description="Disordered" evidence="5">
    <location>
        <begin position="1"/>
        <end position="23"/>
    </location>
</feature>
<dbReference type="GO" id="GO:0032259">
    <property type="term" value="P:methylation"/>
    <property type="evidence" value="ECO:0007669"/>
    <property type="project" value="UniProtKB-KW"/>
</dbReference>
<comment type="subcellular location">
    <subcellularLocation>
        <location evidence="1">Cytoplasm</location>
    </subcellularLocation>
</comment>
<keyword evidence="7" id="KW-1185">Reference proteome</keyword>
<evidence type="ECO:0000313" key="6">
    <source>
        <dbReference type="EMBL" id="KAF6751330.1"/>
    </source>
</evidence>
<dbReference type="InterPro" id="IPR019369">
    <property type="entry name" value="Efm5/EEF1AKMT1"/>
</dbReference>
<reference evidence="6 7" key="1">
    <citation type="submission" date="2020-07" db="EMBL/GenBank/DDBJ databases">
        <title>Comparative genomics of pyrophilous fungi reveals a link between fire events and developmental genes.</title>
        <authorList>
            <consortium name="DOE Joint Genome Institute"/>
            <person name="Steindorff A.S."/>
            <person name="Carver A."/>
            <person name="Calhoun S."/>
            <person name="Stillman K."/>
            <person name="Liu H."/>
            <person name="Lipzen A."/>
            <person name="Pangilinan J."/>
            <person name="Labutti K."/>
            <person name="Bruns T.D."/>
            <person name="Grigoriev I.V."/>
        </authorList>
    </citation>
    <scope>NUCLEOTIDE SEQUENCE [LARGE SCALE GENOMIC DNA]</scope>
    <source>
        <strain evidence="6 7">CBS 144469</strain>
    </source>
</reference>
<gene>
    <name evidence="6" type="ORF">DFP72DRAFT_908172</name>
</gene>
<dbReference type="GO" id="GO:0005737">
    <property type="term" value="C:cytoplasm"/>
    <property type="evidence" value="ECO:0007669"/>
    <property type="project" value="UniProtKB-SubCell"/>
</dbReference>
<keyword evidence="4 6" id="KW-0808">Transferase</keyword>
<organism evidence="6 7">
    <name type="scientific">Ephemerocybe angulata</name>
    <dbReference type="NCBI Taxonomy" id="980116"/>
    <lineage>
        <taxon>Eukaryota</taxon>
        <taxon>Fungi</taxon>
        <taxon>Dikarya</taxon>
        <taxon>Basidiomycota</taxon>
        <taxon>Agaricomycotina</taxon>
        <taxon>Agaricomycetes</taxon>
        <taxon>Agaricomycetidae</taxon>
        <taxon>Agaricales</taxon>
        <taxon>Agaricineae</taxon>
        <taxon>Psathyrellaceae</taxon>
        <taxon>Ephemerocybe</taxon>
    </lineage>
</organism>
<dbReference type="GO" id="GO:0003676">
    <property type="term" value="F:nucleic acid binding"/>
    <property type="evidence" value="ECO:0007669"/>
    <property type="project" value="InterPro"/>
</dbReference>
<dbReference type="SUPFAM" id="SSF53335">
    <property type="entry name" value="S-adenosyl-L-methionine-dependent methyltransferases"/>
    <property type="match status" value="1"/>
</dbReference>
<dbReference type="Pfam" id="PF10237">
    <property type="entry name" value="N6-adenineMlase"/>
    <property type="match status" value="1"/>
</dbReference>
<accession>A0A8H6HRB5</accession>
<keyword evidence="3 6" id="KW-0489">Methyltransferase</keyword>
<dbReference type="OrthoDB" id="206354at2759"/>
<dbReference type="GO" id="GO:0016279">
    <property type="term" value="F:protein-lysine N-methyltransferase activity"/>
    <property type="evidence" value="ECO:0007669"/>
    <property type="project" value="InterPro"/>
</dbReference>
<dbReference type="InterPro" id="IPR029063">
    <property type="entry name" value="SAM-dependent_MTases_sf"/>
</dbReference>
<proteinExistence type="predicted"/>